<sequence>MEGKSYADLLKMVRGTVNPSDGGTLLVKMEGKSYADLLKMVRGTVNPSDGGVDIRDIRKTKEEEFFRKEWNR</sequence>
<organism evidence="1 2">
    <name type="scientific">Popillia japonica</name>
    <name type="common">Japanese beetle</name>
    <dbReference type="NCBI Taxonomy" id="7064"/>
    <lineage>
        <taxon>Eukaryota</taxon>
        <taxon>Metazoa</taxon>
        <taxon>Ecdysozoa</taxon>
        <taxon>Arthropoda</taxon>
        <taxon>Hexapoda</taxon>
        <taxon>Insecta</taxon>
        <taxon>Pterygota</taxon>
        <taxon>Neoptera</taxon>
        <taxon>Endopterygota</taxon>
        <taxon>Coleoptera</taxon>
        <taxon>Polyphaga</taxon>
        <taxon>Scarabaeiformia</taxon>
        <taxon>Scarabaeidae</taxon>
        <taxon>Rutelinae</taxon>
        <taxon>Popillia</taxon>
    </lineage>
</organism>
<evidence type="ECO:0000313" key="1">
    <source>
        <dbReference type="EMBL" id="KAK9680760.1"/>
    </source>
</evidence>
<dbReference type="EMBL" id="JASPKY010000872">
    <property type="protein sequence ID" value="KAK9680760.1"/>
    <property type="molecule type" value="Genomic_DNA"/>
</dbReference>
<keyword evidence="2" id="KW-1185">Reference proteome</keyword>
<dbReference type="AlphaFoldDB" id="A0AAW1HWG5"/>
<evidence type="ECO:0000313" key="2">
    <source>
        <dbReference type="Proteomes" id="UP001458880"/>
    </source>
</evidence>
<protein>
    <submittedName>
        <fullName evidence="1">Uncharacterized protein</fullName>
    </submittedName>
</protein>
<name>A0AAW1HWG5_POPJA</name>
<accession>A0AAW1HWG5</accession>
<reference evidence="1 2" key="1">
    <citation type="journal article" date="2024" name="BMC Genomics">
        <title>De novo assembly and annotation of Popillia japonica's genome with initial clues to its potential as an invasive pest.</title>
        <authorList>
            <person name="Cucini C."/>
            <person name="Boschi S."/>
            <person name="Funari R."/>
            <person name="Cardaioli E."/>
            <person name="Iannotti N."/>
            <person name="Marturano G."/>
            <person name="Paoli F."/>
            <person name="Bruttini M."/>
            <person name="Carapelli A."/>
            <person name="Frati F."/>
            <person name="Nardi F."/>
        </authorList>
    </citation>
    <scope>NUCLEOTIDE SEQUENCE [LARGE SCALE GENOMIC DNA]</scope>
    <source>
        <strain evidence="1">DMR45628</strain>
    </source>
</reference>
<comment type="caution">
    <text evidence="1">The sequence shown here is derived from an EMBL/GenBank/DDBJ whole genome shotgun (WGS) entry which is preliminary data.</text>
</comment>
<dbReference type="Proteomes" id="UP001458880">
    <property type="component" value="Unassembled WGS sequence"/>
</dbReference>
<gene>
    <name evidence="1" type="ORF">QE152_g38839</name>
</gene>
<proteinExistence type="predicted"/>